<dbReference type="InterPro" id="IPR016071">
    <property type="entry name" value="Staphylococal_nuclease_OB-fold"/>
</dbReference>
<proteinExistence type="predicted"/>
<dbReference type="AlphaFoldDB" id="A0A089WQ06"/>
<keyword evidence="2" id="KW-0255">Endonuclease</keyword>
<dbReference type="PANTHER" id="PTHR12302">
    <property type="entry name" value="EBNA2 BINDING PROTEIN P100"/>
    <property type="match status" value="1"/>
</dbReference>
<dbReference type="PANTHER" id="PTHR12302:SF3">
    <property type="entry name" value="SERINE_THREONINE-PROTEIN KINASE 31"/>
    <property type="match status" value="1"/>
</dbReference>
<reference evidence="5 6" key="1">
    <citation type="submission" date="2014-09" db="EMBL/GenBank/DDBJ databases">
        <authorList>
            <person name="Chan K.-G."/>
        </authorList>
    </citation>
    <scope>NUCLEOTIDE SEQUENCE [LARGE SCALE GENOMIC DNA]</scope>
    <source>
        <strain evidence="5 6">ND07</strain>
    </source>
</reference>
<sequence>MRMANSSEFVQLQKKASLVGAFFMGIFWHLSAAALCPLPLPKATVAVAQVLDGDTLRLSNGRSVRLIGINAPEVGRGKRASEPYAIAARQRLQALVEASGGRIHLVRGAESNDRYGRILAYAYARTGDNLAAQLLREGLGYHSAIAPNIRLATCQGEAEQAARAARLGLWQAQPVQRARTLKRAGFAVASGQVTRVQRRKDALLLDVDGVLRVRLPARLLRGYPAAFADTLKGRSVEVRGWIVSRSGVRAGTVRSPRWYLQLSHPSMFKALTR</sequence>
<protein>
    <submittedName>
        <fullName evidence="5">Nuclease</fullName>
    </submittedName>
</protein>
<evidence type="ECO:0000256" key="1">
    <source>
        <dbReference type="ARBA" id="ARBA00022722"/>
    </source>
</evidence>
<dbReference type="Proteomes" id="UP000029493">
    <property type="component" value="Chromosome"/>
</dbReference>
<organism evidence="5 6">
    <name type="scientific">Pseudomonas cremoricolorata</name>
    <dbReference type="NCBI Taxonomy" id="157783"/>
    <lineage>
        <taxon>Bacteria</taxon>
        <taxon>Pseudomonadati</taxon>
        <taxon>Pseudomonadota</taxon>
        <taxon>Gammaproteobacteria</taxon>
        <taxon>Pseudomonadales</taxon>
        <taxon>Pseudomonadaceae</taxon>
        <taxon>Pseudomonas</taxon>
    </lineage>
</organism>
<evidence type="ECO:0000256" key="3">
    <source>
        <dbReference type="ARBA" id="ARBA00022801"/>
    </source>
</evidence>
<dbReference type="GO" id="GO:0016787">
    <property type="term" value="F:hydrolase activity"/>
    <property type="evidence" value="ECO:0007669"/>
    <property type="project" value="UniProtKB-KW"/>
</dbReference>
<evidence type="ECO:0000259" key="4">
    <source>
        <dbReference type="PROSITE" id="PS50830"/>
    </source>
</evidence>
<evidence type="ECO:0000256" key="2">
    <source>
        <dbReference type="ARBA" id="ARBA00022759"/>
    </source>
</evidence>
<dbReference type="SMART" id="SM00318">
    <property type="entry name" value="SNc"/>
    <property type="match status" value="1"/>
</dbReference>
<dbReference type="SUPFAM" id="SSF50199">
    <property type="entry name" value="Staphylococcal nuclease"/>
    <property type="match status" value="1"/>
</dbReference>
<dbReference type="InterPro" id="IPR035437">
    <property type="entry name" value="SNase_OB-fold_sf"/>
</dbReference>
<keyword evidence="6" id="KW-1185">Reference proteome</keyword>
<dbReference type="EMBL" id="CP009455">
    <property type="protein sequence ID" value="AIR88582.1"/>
    <property type="molecule type" value="Genomic_DNA"/>
</dbReference>
<keyword evidence="1" id="KW-0540">Nuclease</keyword>
<dbReference type="OrthoDB" id="6867997at2"/>
<dbReference type="Gene3D" id="2.40.50.90">
    <property type="match status" value="1"/>
</dbReference>
<keyword evidence="3" id="KW-0378">Hydrolase</keyword>
<dbReference type="eggNOG" id="COG1525">
    <property type="taxonomic scope" value="Bacteria"/>
</dbReference>
<gene>
    <name evidence="5" type="ORF">LK03_04625</name>
</gene>
<dbReference type="KEGG" id="psw:LK03_04625"/>
<dbReference type="Pfam" id="PF00565">
    <property type="entry name" value="SNase"/>
    <property type="match status" value="1"/>
</dbReference>
<evidence type="ECO:0000313" key="6">
    <source>
        <dbReference type="Proteomes" id="UP000029493"/>
    </source>
</evidence>
<accession>A0A089WQ06</accession>
<evidence type="ECO:0000313" key="5">
    <source>
        <dbReference type="EMBL" id="AIR88582.1"/>
    </source>
</evidence>
<dbReference type="GO" id="GO:0004519">
    <property type="term" value="F:endonuclease activity"/>
    <property type="evidence" value="ECO:0007669"/>
    <property type="project" value="UniProtKB-KW"/>
</dbReference>
<dbReference type="RefSeq" id="WP_038411275.1">
    <property type="nucleotide sequence ID" value="NZ_CP009455.1"/>
</dbReference>
<dbReference type="STRING" id="157783.LK03_04625"/>
<name>A0A089WQ06_9PSED</name>
<feature type="domain" description="TNase-like" evidence="4">
    <location>
        <begin position="41"/>
        <end position="172"/>
    </location>
</feature>
<dbReference type="PROSITE" id="PS50830">
    <property type="entry name" value="TNASE_3"/>
    <property type="match status" value="1"/>
</dbReference>